<reference evidence="1" key="1">
    <citation type="submission" date="2022-02" db="EMBL/GenBank/DDBJ databases">
        <title>Plant Genome Project.</title>
        <authorList>
            <person name="Zhang R.-G."/>
        </authorList>
    </citation>
    <scope>NUCLEOTIDE SEQUENCE</scope>
    <source>
        <strain evidence="1">AT1</strain>
    </source>
</reference>
<dbReference type="EMBL" id="CM046393">
    <property type="protein sequence ID" value="KAI8550365.1"/>
    <property type="molecule type" value="Genomic_DNA"/>
</dbReference>
<comment type="caution">
    <text evidence="1">The sequence shown here is derived from an EMBL/GenBank/DDBJ whole genome shotgun (WGS) entry which is preliminary data.</text>
</comment>
<accession>A0ACC0NAX2</accession>
<evidence type="ECO:0000313" key="2">
    <source>
        <dbReference type="Proteomes" id="UP001062846"/>
    </source>
</evidence>
<protein>
    <submittedName>
        <fullName evidence="1">Uncharacterized protein</fullName>
    </submittedName>
</protein>
<sequence length="156" mass="17751">MVRITVRRARPPLGGILRDHYGIWIGGFHRNIIADSSLKTKLWALRDGLSLAKDENIKKLEIEVDSMTMLNLIHATNMVNHPLGNFLFDCRLLMQGYRRFSIMYIYCEAHRCVDAFANDAPISVGDLYIYPVIPSCISSFLYADLIGVSYPRIVNS</sequence>
<evidence type="ECO:0000313" key="1">
    <source>
        <dbReference type="EMBL" id="KAI8550365.1"/>
    </source>
</evidence>
<keyword evidence="2" id="KW-1185">Reference proteome</keyword>
<name>A0ACC0NAX2_RHOML</name>
<proteinExistence type="predicted"/>
<gene>
    <name evidence="1" type="ORF">RHMOL_Rhmol06G0100200</name>
</gene>
<organism evidence="1 2">
    <name type="scientific">Rhododendron molle</name>
    <name type="common">Chinese azalea</name>
    <name type="synonym">Azalea mollis</name>
    <dbReference type="NCBI Taxonomy" id="49168"/>
    <lineage>
        <taxon>Eukaryota</taxon>
        <taxon>Viridiplantae</taxon>
        <taxon>Streptophyta</taxon>
        <taxon>Embryophyta</taxon>
        <taxon>Tracheophyta</taxon>
        <taxon>Spermatophyta</taxon>
        <taxon>Magnoliopsida</taxon>
        <taxon>eudicotyledons</taxon>
        <taxon>Gunneridae</taxon>
        <taxon>Pentapetalae</taxon>
        <taxon>asterids</taxon>
        <taxon>Ericales</taxon>
        <taxon>Ericaceae</taxon>
        <taxon>Ericoideae</taxon>
        <taxon>Rhodoreae</taxon>
        <taxon>Rhododendron</taxon>
    </lineage>
</organism>
<dbReference type="Proteomes" id="UP001062846">
    <property type="component" value="Chromosome 6"/>
</dbReference>